<evidence type="ECO:0000313" key="3">
    <source>
        <dbReference type="EMBL" id="MFC3983532.1"/>
    </source>
</evidence>
<dbReference type="Pfam" id="PF06197">
    <property type="entry name" value="DUF998"/>
    <property type="match status" value="1"/>
</dbReference>
<dbReference type="Proteomes" id="UP001595698">
    <property type="component" value="Unassembled WGS sequence"/>
</dbReference>
<evidence type="ECO:0000256" key="1">
    <source>
        <dbReference type="SAM" id="MobiDB-lite"/>
    </source>
</evidence>
<keyword evidence="2" id="KW-0472">Membrane</keyword>
<keyword evidence="2" id="KW-1133">Transmembrane helix</keyword>
<feature type="transmembrane region" description="Helical" evidence="2">
    <location>
        <begin position="138"/>
        <end position="158"/>
    </location>
</feature>
<proteinExistence type="predicted"/>
<keyword evidence="2" id="KW-0812">Transmembrane</keyword>
<sequence length="239" mass="24027">MSAGALGRGAVGTGKESEGTVKEENAGARAVWRWPGVAAALLAVAATLYAHVAAGQVDPMTTLISDYALLGASAPAMVLGTIALAVGSVWVSYGLARVDPARSAAARVLFLAGAVGLLLTAAFTTDTAAGTLSAGGEIHRWSAAVVFTALPCAGWLLGRRFRNPLLSVVSALSVVLLAAFLAAHPGSLVSSLIDGPGYYGLLQRLLVLSDALVVLLASLGLGGRGETSRVPTLGVPTLT</sequence>
<evidence type="ECO:0000313" key="4">
    <source>
        <dbReference type="Proteomes" id="UP001595698"/>
    </source>
</evidence>
<feature type="region of interest" description="Disordered" evidence="1">
    <location>
        <begin position="1"/>
        <end position="22"/>
    </location>
</feature>
<name>A0ABV8F4D6_9ACTN</name>
<protein>
    <submittedName>
        <fullName evidence="3">DUF998 domain-containing protein</fullName>
    </submittedName>
</protein>
<feature type="transmembrane region" description="Helical" evidence="2">
    <location>
        <begin position="165"/>
        <end position="185"/>
    </location>
</feature>
<organism evidence="3 4">
    <name type="scientific">Streptosporangium jomthongense</name>
    <dbReference type="NCBI Taxonomy" id="1193683"/>
    <lineage>
        <taxon>Bacteria</taxon>
        <taxon>Bacillati</taxon>
        <taxon>Actinomycetota</taxon>
        <taxon>Actinomycetes</taxon>
        <taxon>Streptosporangiales</taxon>
        <taxon>Streptosporangiaceae</taxon>
        <taxon>Streptosporangium</taxon>
    </lineage>
</organism>
<feature type="compositionally biased region" description="Gly residues" evidence="1">
    <location>
        <begin position="1"/>
        <end position="12"/>
    </location>
</feature>
<comment type="caution">
    <text evidence="3">The sequence shown here is derived from an EMBL/GenBank/DDBJ whole genome shotgun (WGS) entry which is preliminary data.</text>
</comment>
<evidence type="ECO:0000256" key="2">
    <source>
        <dbReference type="SAM" id="Phobius"/>
    </source>
</evidence>
<feature type="transmembrane region" description="Helical" evidence="2">
    <location>
        <begin position="31"/>
        <end position="52"/>
    </location>
</feature>
<reference evidence="4" key="1">
    <citation type="journal article" date="2019" name="Int. J. Syst. Evol. Microbiol.">
        <title>The Global Catalogue of Microorganisms (GCM) 10K type strain sequencing project: providing services to taxonomists for standard genome sequencing and annotation.</title>
        <authorList>
            <consortium name="The Broad Institute Genomics Platform"/>
            <consortium name="The Broad Institute Genome Sequencing Center for Infectious Disease"/>
            <person name="Wu L."/>
            <person name="Ma J."/>
        </authorList>
    </citation>
    <scope>NUCLEOTIDE SEQUENCE [LARGE SCALE GENOMIC DNA]</scope>
    <source>
        <strain evidence="4">TBRC 7912</strain>
    </source>
</reference>
<feature type="transmembrane region" description="Helical" evidence="2">
    <location>
        <begin position="108"/>
        <end position="132"/>
    </location>
</feature>
<gene>
    <name evidence="3" type="ORF">ACFOYY_25620</name>
</gene>
<dbReference type="EMBL" id="JBHSBC010000032">
    <property type="protein sequence ID" value="MFC3983532.1"/>
    <property type="molecule type" value="Genomic_DNA"/>
</dbReference>
<accession>A0ABV8F4D6</accession>
<dbReference type="InterPro" id="IPR009339">
    <property type="entry name" value="DUF998"/>
</dbReference>
<keyword evidence="4" id="KW-1185">Reference proteome</keyword>
<feature type="transmembrane region" description="Helical" evidence="2">
    <location>
        <begin position="205"/>
        <end position="223"/>
    </location>
</feature>
<feature type="transmembrane region" description="Helical" evidence="2">
    <location>
        <begin position="72"/>
        <end position="96"/>
    </location>
</feature>